<dbReference type="PROSITE" id="PS51833">
    <property type="entry name" value="HDOD"/>
    <property type="match status" value="1"/>
</dbReference>
<dbReference type="EMBL" id="CP014206">
    <property type="protein sequence ID" value="AMK12091.1"/>
    <property type="molecule type" value="Genomic_DNA"/>
</dbReference>
<dbReference type="Gene3D" id="3.40.50.2300">
    <property type="match status" value="1"/>
</dbReference>
<sequence>MKLNILFVDDDENILASFRSMLHAMRKVWTCQFASSAEEGLRKIRAAPFDVVVADMRMPHMDGIEMLEIVERESPDTVRIILSGYSERQSLLNSTKYAHQFLTKPCSSSCLVDVIRRVVRLRHILTEKKVRAAVTRIGTLPALPEMFLQITEELNNVEPDLKRIGALARRDPGISATLLKVVNSSFFGFYETVSDPSRAAVLLGTEILKGLVLGVNFLRQLDADTLDGYSVEKLWGHSLQVGYYAKTIAAMESKDSVFVDNCFVAGLLHDIGKLVFVTSMSDLYAKVLSLVRSEGGPVVGAEGKALGTTHAEIGAYLMALWGFDEAVVEGIYCHHAVRKCDGGLSVGHIVHVANVLQHELAPQQSAYAFSKMDMDGLEAIGLSERIDAWRERCIEYTGD</sequence>
<dbReference type="RefSeq" id="WP_066805081.1">
    <property type="nucleotide sequence ID" value="NZ_CP014206.1"/>
</dbReference>
<dbReference type="Gene3D" id="1.10.3210.10">
    <property type="entry name" value="Hypothetical protein af1432"/>
    <property type="match status" value="1"/>
</dbReference>
<feature type="modified residue" description="4-aspartylphosphate" evidence="1">
    <location>
        <position position="55"/>
    </location>
</feature>
<accession>A0A126QQ51</accession>
<evidence type="ECO:0000313" key="7">
    <source>
        <dbReference type="Proteomes" id="UP000295506"/>
    </source>
</evidence>
<dbReference type="SMART" id="SM00448">
    <property type="entry name" value="REC"/>
    <property type="match status" value="1"/>
</dbReference>
<gene>
    <name evidence="4" type="ORF">AWY79_13715</name>
    <name evidence="5" type="ORF">EDC59_10592</name>
</gene>
<reference evidence="4 6" key="1">
    <citation type="journal article" date="2016" name="Front. Microbiol.">
        <title>Genome Sequence of the Piezophilic, Mesophilic Sulfate-Reducing Bacterium Desulfovibrio indicus J2T.</title>
        <authorList>
            <person name="Cao J."/>
            <person name="Maignien L."/>
            <person name="Shao Z."/>
            <person name="Alain K."/>
            <person name="Jebbar M."/>
        </authorList>
    </citation>
    <scope>NUCLEOTIDE SEQUENCE [LARGE SCALE GENOMIC DNA]</scope>
    <source>
        <strain evidence="4 6">J2</strain>
    </source>
</reference>
<dbReference type="OrthoDB" id="9803649at2"/>
<dbReference type="PIRSF" id="PIRSF036883">
    <property type="entry name" value="RR_HD-GYP_mod"/>
    <property type="match status" value="1"/>
</dbReference>
<dbReference type="KEGG" id="dej:AWY79_13715"/>
<dbReference type="SUPFAM" id="SSF52172">
    <property type="entry name" value="CheY-like"/>
    <property type="match status" value="1"/>
</dbReference>
<dbReference type="InterPro" id="IPR013976">
    <property type="entry name" value="HDOD"/>
</dbReference>
<dbReference type="Proteomes" id="UP000055611">
    <property type="component" value="Chromosome"/>
</dbReference>
<dbReference type="Pfam" id="PF08668">
    <property type="entry name" value="HDOD"/>
    <property type="match status" value="1"/>
</dbReference>
<evidence type="ECO:0000256" key="1">
    <source>
        <dbReference type="PROSITE-ProRule" id="PRU00169"/>
    </source>
</evidence>
<evidence type="ECO:0000313" key="6">
    <source>
        <dbReference type="Proteomes" id="UP000055611"/>
    </source>
</evidence>
<keyword evidence="1" id="KW-0597">Phosphoprotein</keyword>
<dbReference type="PANTHER" id="PTHR33525:SF3">
    <property type="entry name" value="RIBONUCLEASE Y"/>
    <property type="match status" value="1"/>
</dbReference>
<dbReference type="EMBL" id="SOBK01000005">
    <property type="protein sequence ID" value="TDT88691.1"/>
    <property type="molecule type" value="Genomic_DNA"/>
</dbReference>
<dbReference type="SUPFAM" id="SSF109604">
    <property type="entry name" value="HD-domain/PDEase-like"/>
    <property type="match status" value="1"/>
</dbReference>
<dbReference type="InterPro" id="IPR052340">
    <property type="entry name" value="RNase_Y/CdgJ"/>
</dbReference>
<organism evidence="5 7">
    <name type="scientific">Pseudodesulfovibrio indicus</name>
    <dbReference type="NCBI Taxonomy" id="1716143"/>
    <lineage>
        <taxon>Bacteria</taxon>
        <taxon>Pseudomonadati</taxon>
        <taxon>Thermodesulfobacteriota</taxon>
        <taxon>Desulfovibrionia</taxon>
        <taxon>Desulfovibrionales</taxon>
        <taxon>Desulfovibrionaceae</taxon>
    </lineage>
</organism>
<dbReference type="AlphaFoldDB" id="A0A126QQ51"/>
<keyword evidence="6" id="KW-1185">Reference proteome</keyword>
<evidence type="ECO:0000259" key="3">
    <source>
        <dbReference type="PROSITE" id="PS51833"/>
    </source>
</evidence>
<proteinExistence type="predicted"/>
<evidence type="ECO:0000313" key="5">
    <source>
        <dbReference type="EMBL" id="TDT88691.1"/>
    </source>
</evidence>
<dbReference type="CDD" id="cd00077">
    <property type="entry name" value="HDc"/>
    <property type="match status" value="1"/>
</dbReference>
<dbReference type="Proteomes" id="UP000295506">
    <property type="component" value="Unassembled WGS sequence"/>
</dbReference>
<feature type="domain" description="Response regulatory" evidence="2">
    <location>
        <begin position="4"/>
        <end position="119"/>
    </location>
</feature>
<dbReference type="PROSITE" id="PS50110">
    <property type="entry name" value="RESPONSE_REGULATORY"/>
    <property type="match status" value="1"/>
</dbReference>
<dbReference type="InterPro" id="IPR003607">
    <property type="entry name" value="HD/PDEase_dom"/>
</dbReference>
<feature type="domain" description="HDOD" evidence="3">
    <location>
        <begin position="140"/>
        <end position="337"/>
    </location>
</feature>
<dbReference type="InterPro" id="IPR001789">
    <property type="entry name" value="Sig_transdc_resp-reg_receiver"/>
</dbReference>
<evidence type="ECO:0000313" key="4">
    <source>
        <dbReference type="EMBL" id="AMK12091.1"/>
    </source>
</evidence>
<evidence type="ECO:0000259" key="2">
    <source>
        <dbReference type="PROSITE" id="PS50110"/>
    </source>
</evidence>
<dbReference type="GO" id="GO:0000160">
    <property type="term" value="P:phosphorelay signal transduction system"/>
    <property type="evidence" value="ECO:0007669"/>
    <property type="project" value="InterPro"/>
</dbReference>
<dbReference type="SMART" id="SM00471">
    <property type="entry name" value="HDc"/>
    <property type="match status" value="1"/>
</dbReference>
<protein>
    <submittedName>
        <fullName evidence="5">HD-like signal output (HDOD) protein</fullName>
    </submittedName>
    <submittedName>
        <fullName evidence="4">Phosphohydrolase</fullName>
    </submittedName>
</protein>
<dbReference type="PANTHER" id="PTHR33525">
    <property type="match status" value="1"/>
</dbReference>
<reference evidence="5 7" key="2">
    <citation type="submission" date="2019-03" db="EMBL/GenBank/DDBJ databases">
        <title>Genomic Encyclopedia of Type Strains, Phase IV (KMG-IV): sequencing the most valuable type-strain genomes for metagenomic binning, comparative biology and taxonomic classification.</title>
        <authorList>
            <person name="Goeker M."/>
        </authorList>
    </citation>
    <scope>NUCLEOTIDE SEQUENCE [LARGE SCALE GENOMIC DNA]</scope>
    <source>
        <strain evidence="5 7">DSM 101483</strain>
    </source>
</reference>
<dbReference type="Pfam" id="PF00072">
    <property type="entry name" value="Response_reg"/>
    <property type="match status" value="1"/>
</dbReference>
<name>A0A126QQ51_9BACT</name>
<dbReference type="InterPro" id="IPR011006">
    <property type="entry name" value="CheY-like_superfamily"/>
</dbReference>
<dbReference type="InterPro" id="IPR014626">
    <property type="entry name" value="Sig_transdc_resp-reg_put"/>
</dbReference>